<protein>
    <submittedName>
        <fullName evidence="2">Uncharacterized protein</fullName>
    </submittedName>
</protein>
<name>A0A3M6TUU1_POCDA</name>
<keyword evidence="1" id="KW-0812">Transmembrane</keyword>
<feature type="transmembrane region" description="Helical" evidence="1">
    <location>
        <begin position="154"/>
        <end position="170"/>
    </location>
</feature>
<keyword evidence="3" id="KW-1185">Reference proteome</keyword>
<dbReference type="OrthoDB" id="5953574at2759"/>
<keyword evidence="1" id="KW-1133">Transmembrane helix</keyword>
<gene>
    <name evidence="2" type="ORF">pdam_00017475</name>
</gene>
<evidence type="ECO:0000313" key="3">
    <source>
        <dbReference type="Proteomes" id="UP000275408"/>
    </source>
</evidence>
<keyword evidence="1" id="KW-0472">Membrane</keyword>
<dbReference type="EMBL" id="RCHS01002864">
    <property type="protein sequence ID" value="RMX45170.1"/>
    <property type="molecule type" value="Genomic_DNA"/>
</dbReference>
<sequence>MKDCMVYLTKVCWRDQPAVASQAKTIVDATYKKEEHCGQTSFELPTMPPGNDFCSASFDNDISNCVQSFEQKFRKDKSDSALCSEYAKAKKCSRDVIDSDCNYPSETKELLDLLYDAYNPFCADNRDPGATKNSPCSGVVIEKDANAAAGTKPSVFQALMFAFFLFLFLFKA</sequence>
<evidence type="ECO:0000256" key="1">
    <source>
        <dbReference type="SAM" id="Phobius"/>
    </source>
</evidence>
<reference evidence="2 3" key="1">
    <citation type="journal article" date="2018" name="Sci. Rep.">
        <title>Comparative analysis of the Pocillopora damicornis genome highlights role of immune system in coral evolution.</title>
        <authorList>
            <person name="Cunning R."/>
            <person name="Bay R.A."/>
            <person name="Gillette P."/>
            <person name="Baker A.C."/>
            <person name="Traylor-Knowles N."/>
        </authorList>
    </citation>
    <scope>NUCLEOTIDE SEQUENCE [LARGE SCALE GENOMIC DNA]</scope>
    <source>
        <strain evidence="2">RSMAS</strain>
        <tissue evidence="2">Whole animal</tissue>
    </source>
</reference>
<organism evidence="2 3">
    <name type="scientific">Pocillopora damicornis</name>
    <name type="common">Cauliflower coral</name>
    <name type="synonym">Millepora damicornis</name>
    <dbReference type="NCBI Taxonomy" id="46731"/>
    <lineage>
        <taxon>Eukaryota</taxon>
        <taxon>Metazoa</taxon>
        <taxon>Cnidaria</taxon>
        <taxon>Anthozoa</taxon>
        <taxon>Hexacorallia</taxon>
        <taxon>Scleractinia</taxon>
        <taxon>Astrocoeniina</taxon>
        <taxon>Pocilloporidae</taxon>
        <taxon>Pocillopora</taxon>
    </lineage>
</organism>
<comment type="caution">
    <text evidence="2">The sequence shown here is derived from an EMBL/GenBank/DDBJ whole genome shotgun (WGS) entry which is preliminary data.</text>
</comment>
<dbReference type="AlphaFoldDB" id="A0A3M6TUU1"/>
<dbReference type="Proteomes" id="UP000275408">
    <property type="component" value="Unassembled WGS sequence"/>
</dbReference>
<proteinExistence type="predicted"/>
<accession>A0A3M6TUU1</accession>
<evidence type="ECO:0000313" key="2">
    <source>
        <dbReference type="EMBL" id="RMX45170.1"/>
    </source>
</evidence>